<evidence type="ECO:0000256" key="1">
    <source>
        <dbReference type="ARBA" id="ARBA00004232"/>
    </source>
</evidence>
<evidence type="ECO:0000256" key="3">
    <source>
        <dbReference type="ARBA" id="ARBA00005760"/>
    </source>
</evidence>
<keyword evidence="8 13" id="KW-1133">Transmembrane helix</keyword>
<protein>
    <submittedName>
        <fullName evidence="14">Uncharacterized protein</fullName>
    </submittedName>
</protein>
<evidence type="ECO:0000313" key="14">
    <source>
        <dbReference type="EMBL" id="CAE2212249.1"/>
    </source>
</evidence>
<evidence type="ECO:0000256" key="10">
    <source>
        <dbReference type="ARBA" id="ARBA00023132"/>
    </source>
</evidence>
<dbReference type="AlphaFoldDB" id="A0A7S4HXC6"/>
<keyword evidence="6" id="KW-0509">mRNA transport</keyword>
<feature type="transmembrane region" description="Helical" evidence="13">
    <location>
        <begin position="63"/>
        <end position="85"/>
    </location>
</feature>
<proteinExistence type="inferred from homology"/>
<keyword evidence="4" id="KW-0813">Transport</keyword>
<dbReference type="GO" id="GO:0051028">
    <property type="term" value="P:mRNA transport"/>
    <property type="evidence" value="ECO:0007669"/>
    <property type="project" value="UniProtKB-KW"/>
</dbReference>
<feature type="transmembrane region" description="Helical" evidence="13">
    <location>
        <begin position="6"/>
        <end position="26"/>
    </location>
</feature>
<evidence type="ECO:0000256" key="12">
    <source>
        <dbReference type="ARBA" id="ARBA00023242"/>
    </source>
</evidence>
<dbReference type="GO" id="GO:0030674">
    <property type="term" value="F:protein-macromolecule adaptor activity"/>
    <property type="evidence" value="ECO:0007669"/>
    <property type="project" value="TreeGrafter"/>
</dbReference>
<dbReference type="GO" id="GO:0015031">
    <property type="term" value="P:protein transport"/>
    <property type="evidence" value="ECO:0007669"/>
    <property type="project" value="UniProtKB-KW"/>
</dbReference>
<dbReference type="PANTHER" id="PTHR13269:SF6">
    <property type="entry name" value="NUCLEOPORIN NDC1"/>
    <property type="match status" value="1"/>
</dbReference>
<dbReference type="PANTHER" id="PTHR13269">
    <property type="entry name" value="NUCLEOPORIN NDC1"/>
    <property type="match status" value="1"/>
</dbReference>
<evidence type="ECO:0000256" key="11">
    <source>
        <dbReference type="ARBA" id="ARBA00023136"/>
    </source>
</evidence>
<evidence type="ECO:0000256" key="7">
    <source>
        <dbReference type="ARBA" id="ARBA00022927"/>
    </source>
</evidence>
<keyword evidence="7" id="KW-0653">Protein transport</keyword>
<name>A0A7S4HXC6_9EUKA</name>
<evidence type="ECO:0000256" key="6">
    <source>
        <dbReference type="ARBA" id="ARBA00022816"/>
    </source>
</evidence>
<dbReference type="EMBL" id="HBKP01007912">
    <property type="protein sequence ID" value="CAE2212249.1"/>
    <property type="molecule type" value="Transcribed_RNA"/>
</dbReference>
<dbReference type="GO" id="GO:0006999">
    <property type="term" value="P:nuclear pore organization"/>
    <property type="evidence" value="ECO:0007669"/>
    <property type="project" value="TreeGrafter"/>
</dbReference>
<evidence type="ECO:0000256" key="9">
    <source>
        <dbReference type="ARBA" id="ARBA00023010"/>
    </source>
</evidence>
<dbReference type="GO" id="GO:0070762">
    <property type="term" value="C:nuclear pore transmembrane ring"/>
    <property type="evidence" value="ECO:0007669"/>
    <property type="project" value="TreeGrafter"/>
</dbReference>
<accession>A0A7S4HXC6</accession>
<keyword evidence="11 13" id="KW-0472">Membrane</keyword>
<keyword evidence="5 13" id="KW-0812">Transmembrane</keyword>
<keyword evidence="10" id="KW-0906">Nuclear pore complex</keyword>
<reference evidence="14" key="1">
    <citation type="submission" date="2021-01" db="EMBL/GenBank/DDBJ databases">
        <authorList>
            <person name="Corre E."/>
            <person name="Pelletier E."/>
            <person name="Niang G."/>
            <person name="Scheremetjew M."/>
            <person name="Finn R."/>
            <person name="Kale V."/>
            <person name="Holt S."/>
            <person name="Cochrane G."/>
            <person name="Meng A."/>
            <person name="Brown T."/>
            <person name="Cohen L."/>
        </authorList>
    </citation>
    <scope>NUCLEOTIDE SEQUENCE</scope>
    <source>
        <strain evidence="14">DIVA3 518/3/11/1/6</strain>
    </source>
</reference>
<sequence>MLPSWLLGHSILSISFGRPLYVLFLLDSSLAWSSKFSPRCWEISHLLHSEAVYVHPRLWEDSYLTLPLLGHLFMSCLVFTFLFQWNLHMINVFLSQAKRFDGGNKKKINIKQILDGISSTDAEIQYAALLDLVHVSKFDYERRRQLYLNQEAWEIVFSKTTQIINSLTIELQDKSTTTSKNPSKLGSTWVRSFFALNSNGKSAELLFGRIQAVLWDFPALSNLLALAKSEDELETISATQSLPKALNSLLSCLVILDRFVELDVLDVPAELDGYQILHPYPYTLASHINTGIYHILTTYPSHITRLRQKLHESLQERLETFISFQR</sequence>
<keyword evidence="12" id="KW-0539">Nucleus</keyword>
<evidence type="ECO:0000256" key="5">
    <source>
        <dbReference type="ARBA" id="ARBA00022692"/>
    </source>
</evidence>
<comment type="similarity">
    <text evidence="3">Belongs to the NDC1 family.</text>
</comment>
<dbReference type="GO" id="GO:0031965">
    <property type="term" value="C:nuclear membrane"/>
    <property type="evidence" value="ECO:0007669"/>
    <property type="project" value="UniProtKB-SubCell"/>
</dbReference>
<gene>
    <name evidence="14" type="ORF">VSP0166_LOCUS5667</name>
</gene>
<dbReference type="InterPro" id="IPR019049">
    <property type="entry name" value="Nucleoporin_prot_Ndc1/Nup"/>
</dbReference>
<evidence type="ECO:0000256" key="4">
    <source>
        <dbReference type="ARBA" id="ARBA00022448"/>
    </source>
</evidence>
<evidence type="ECO:0000256" key="8">
    <source>
        <dbReference type="ARBA" id="ARBA00022989"/>
    </source>
</evidence>
<evidence type="ECO:0000256" key="13">
    <source>
        <dbReference type="SAM" id="Phobius"/>
    </source>
</evidence>
<organism evidence="14">
    <name type="scientific">Vannella robusta</name>
    <dbReference type="NCBI Taxonomy" id="1487602"/>
    <lineage>
        <taxon>Eukaryota</taxon>
        <taxon>Amoebozoa</taxon>
        <taxon>Discosea</taxon>
        <taxon>Flabellinia</taxon>
        <taxon>Vannellidae</taxon>
        <taxon>Vannella</taxon>
    </lineage>
</organism>
<comment type="subcellular location">
    <subcellularLocation>
        <location evidence="1">Nucleus membrane</location>
        <topology evidence="1">Multi-pass membrane protein</topology>
    </subcellularLocation>
    <subcellularLocation>
        <location evidence="2">Nucleus</location>
        <location evidence="2">Nuclear pore complex</location>
    </subcellularLocation>
</comment>
<keyword evidence="9" id="KW-0811">Translocation</keyword>
<evidence type="ECO:0000256" key="2">
    <source>
        <dbReference type="ARBA" id="ARBA00004567"/>
    </source>
</evidence>